<proteinExistence type="predicted"/>
<organism evidence="2">
    <name type="scientific">Bracon brevicornis</name>
    <dbReference type="NCBI Taxonomy" id="1563983"/>
    <lineage>
        <taxon>Eukaryota</taxon>
        <taxon>Metazoa</taxon>
        <taxon>Ecdysozoa</taxon>
        <taxon>Arthropoda</taxon>
        <taxon>Hexapoda</taxon>
        <taxon>Insecta</taxon>
        <taxon>Pterygota</taxon>
        <taxon>Neoptera</taxon>
        <taxon>Endopterygota</taxon>
        <taxon>Hymenoptera</taxon>
        <taxon>Apocrita</taxon>
        <taxon>Ichneumonoidea</taxon>
        <taxon>Braconidae</taxon>
        <taxon>Braconinae</taxon>
        <taxon>Bracon</taxon>
    </lineage>
</organism>
<evidence type="ECO:0000256" key="1">
    <source>
        <dbReference type="SAM" id="Phobius"/>
    </source>
</evidence>
<evidence type="ECO:0000313" key="2">
    <source>
        <dbReference type="EMBL" id="CAD1529288.1"/>
    </source>
</evidence>
<dbReference type="EMBL" id="CADCXW020000001">
    <property type="protein sequence ID" value="CAD1529288.1"/>
    <property type="molecule type" value="Genomic_DNA"/>
</dbReference>
<reference evidence="2" key="1">
    <citation type="submission" date="2020-07" db="EMBL/GenBank/DDBJ databases">
        <authorList>
            <person name="Ferguson B K."/>
        </authorList>
    </citation>
    <scope>NUCLEOTIDE SEQUENCE</scope>
    <source>
        <strain evidence="2">L06</strain>
    </source>
</reference>
<name>A0A6V7HQ05_9HYME</name>
<feature type="transmembrane region" description="Helical" evidence="1">
    <location>
        <begin position="34"/>
        <end position="51"/>
    </location>
</feature>
<accession>A0A6V7HQ05</accession>
<dbReference type="AlphaFoldDB" id="A0A6V7HQ05"/>
<protein>
    <submittedName>
        <fullName evidence="2">Uncharacterized protein</fullName>
    </submittedName>
</protein>
<feature type="transmembrane region" description="Helical" evidence="1">
    <location>
        <begin position="127"/>
        <end position="150"/>
    </location>
</feature>
<feature type="transmembrane region" description="Helical" evidence="1">
    <location>
        <begin position="63"/>
        <end position="82"/>
    </location>
</feature>
<gene>
    <name evidence="2" type="ORF">BBRV_LOCUS3804</name>
</gene>
<keyword evidence="1" id="KW-0472">Membrane</keyword>
<keyword evidence="1" id="KW-1133">Transmembrane helix</keyword>
<keyword evidence="1" id="KW-0812">Transmembrane</keyword>
<sequence>MTYNDLIIDFHFDIEPMKKTMMAIGLWSSSQSQNCIFGVSVISLSVFWLLSTKTYTEWNPEYIIQYLLNAQLGHVIVTMIIAKWKRKEFVEIIAEMEYNWRRLQFLSIEKKEIVFEYTKKARNIIKFWVICMFAFGLRMLMNIFILFYLLNS</sequence>